<gene>
    <name evidence="1" type="ORF">F4820DRAFT_442213</name>
</gene>
<reference evidence="1 2" key="1">
    <citation type="journal article" date="2022" name="New Phytol.">
        <title>Ecological generalism drives hyperdiversity of secondary metabolite gene clusters in xylarialean endophytes.</title>
        <authorList>
            <person name="Franco M.E.E."/>
            <person name="Wisecaver J.H."/>
            <person name="Arnold A.E."/>
            <person name="Ju Y.M."/>
            <person name="Slot J.C."/>
            <person name="Ahrendt S."/>
            <person name="Moore L.P."/>
            <person name="Eastman K.E."/>
            <person name="Scott K."/>
            <person name="Konkel Z."/>
            <person name="Mondo S.J."/>
            <person name="Kuo A."/>
            <person name="Hayes R.D."/>
            <person name="Haridas S."/>
            <person name="Andreopoulos B."/>
            <person name="Riley R."/>
            <person name="LaButti K."/>
            <person name="Pangilinan J."/>
            <person name="Lipzen A."/>
            <person name="Amirebrahimi M."/>
            <person name="Yan J."/>
            <person name="Adam C."/>
            <person name="Keymanesh K."/>
            <person name="Ng V."/>
            <person name="Louie K."/>
            <person name="Northen T."/>
            <person name="Drula E."/>
            <person name="Henrissat B."/>
            <person name="Hsieh H.M."/>
            <person name="Youens-Clark K."/>
            <person name="Lutzoni F."/>
            <person name="Miadlikowska J."/>
            <person name="Eastwood D.C."/>
            <person name="Hamelin R.C."/>
            <person name="Grigoriev I.V."/>
            <person name="U'Ren J.M."/>
        </authorList>
    </citation>
    <scope>NUCLEOTIDE SEQUENCE [LARGE SCALE GENOMIC DNA]</scope>
    <source>
        <strain evidence="1 2">CBS 119005</strain>
    </source>
</reference>
<comment type="caution">
    <text evidence="1">The sequence shown here is derived from an EMBL/GenBank/DDBJ whole genome shotgun (WGS) entry which is preliminary data.</text>
</comment>
<evidence type="ECO:0000313" key="1">
    <source>
        <dbReference type="EMBL" id="KAI4858570.1"/>
    </source>
</evidence>
<protein>
    <submittedName>
        <fullName evidence="1">Uncharacterized protein</fullName>
    </submittedName>
</protein>
<accession>A0ACB9YHR0</accession>
<dbReference type="Proteomes" id="UP001497700">
    <property type="component" value="Unassembled WGS sequence"/>
</dbReference>
<proteinExistence type="predicted"/>
<evidence type="ECO:0000313" key="2">
    <source>
        <dbReference type="Proteomes" id="UP001497700"/>
    </source>
</evidence>
<organism evidence="1 2">
    <name type="scientific">Hypoxylon rubiginosum</name>
    <dbReference type="NCBI Taxonomy" id="110542"/>
    <lineage>
        <taxon>Eukaryota</taxon>
        <taxon>Fungi</taxon>
        <taxon>Dikarya</taxon>
        <taxon>Ascomycota</taxon>
        <taxon>Pezizomycotina</taxon>
        <taxon>Sordariomycetes</taxon>
        <taxon>Xylariomycetidae</taxon>
        <taxon>Xylariales</taxon>
        <taxon>Hypoxylaceae</taxon>
        <taxon>Hypoxylon</taxon>
    </lineage>
</organism>
<dbReference type="EMBL" id="MU393724">
    <property type="protein sequence ID" value="KAI4858570.1"/>
    <property type="molecule type" value="Genomic_DNA"/>
</dbReference>
<keyword evidence="2" id="KW-1185">Reference proteome</keyword>
<sequence length="456" mass="50663">MPKYVPPLFDEFHFPSHHPHYLLSPSFIHSTPVIIFAHSIFIMSSSNFSTTPTKSSNVQRFFGTSLNINFTSHVALLEKSDRNSQFIKFGNTIIVFCIGAEGCIEVDFNTAPWFMGVSMLISAHLFSLGEFKYHEGDVLNIHGSFCPWGFKTKSRDDPSKDPGWHYLLSTSTNDIQIERSVQLVDPEDIPILREWIGCNFLGRVCAPEFSWLSLKSEAVQFLQEHGVFVEIQYFLNKNTESNLPGTAMKGDYSFCIYLLFDRSARKRYSRSINNAGRPKFTEGEYVYCMGRIVAQLNPDLISRAGHEAGTPLDQCPILVVTPTSLLSIPGTGGSGQSSQTTPILATSQRAGLTQKLQQLSARKAAAKKAEQERDATKDVGKSKPVEKTKPVEKPAIEEDKRSGKAAPVHEVSDDDDEEGSEIKSQLEDIDSGDESPSDAAFARAVKRKFSQTDDGM</sequence>
<name>A0ACB9YHR0_9PEZI</name>